<dbReference type="PANTHER" id="PTHR38382">
    <property type="entry name" value="RNA-BINDING PROTEIN"/>
    <property type="match status" value="1"/>
</dbReference>
<protein>
    <submittedName>
        <fullName evidence="2">Uncharacterized protein</fullName>
    </submittedName>
</protein>
<name>A0A835CBM4_9FABA</name>
<sequence>MTSKPQKPIRIFGQRSIDSSFPNLSSNFSSSSNDSKANVGKQASPKGSHVSLSDFLDRKLQKSSVVPGRIQGKSTPFLSPLGLGISKVGRVGAISQVEEDTKSVGDRIIFERFKHTDKEKEDFISPSGFNETENSVMDDVQDSMKRKNPFEGGTENHTIQKRVVVLGGESKRRKKGRTNNSSSNKKPKPLYNHYANGCGWWDCDMEGVDNEEVGFNEVWEGVGSTTLGEIVNWH</sequence>
<dbReference type="PANTHER" id="PTHR38382:SF1">
    <property type="entry name" value="RNA-BINDING PROTEIN"/>
    <property type="match status" value="1"/>
</dbReference>
<accession>A0A835CBM4</accession>
<feature type="compositionally biased region" description="Low complexity" evidence="1">
    <location>
        <begin position="22"/>
        <end position="35"/>
    </location>
</feature>
<feature type="region of interest" description="Disordered" evidence="1">
    <location>
        <begin position="22"/>
        <end position="53"/>
    </location>
</feature>
<dbReference type="AlphaFoldDB" id="A0A835CBM4"/>
<proteinExistence type="predicted"/>
<comment type="caution">
    <text evidence="2">The sequence shown here is derived from an EMBL/GenBank/DDBJ whole genome shotgun (WGS) entry which is preliminary data.</text>
</comment>
<gene>
    <name evidence="2" type="ORF">G2W53_005808</name>
</gene>
<keyword evidence="3" id="KW-1185">Reference proteome</keyword>
<evidence type="ECO:0000313" key="3">
    <source>
        <dbReference type="Proteomes" id="UP000634136"/>
    </source>
</evidence>
<dbReference type="OrthoDB" id="753880at2759"/>
<dbReference type="Proteomes" id="UP000634136">
    <property type="component" value="Unassembled WGS sequence"/>
</dbReference>
<evidence type="ECO:0000256" key="1">
    <source>
        <dbReference type="SAM" id="MobiDB-lite"/>
    </source>
</evidence>
<evidence type="ECO:0000313" key="2">
    <source>
        <dbReference type="EMBL" id="KAF7837326.1"/>
    </source>
</evidence>
<feature type="region of interest" description="Disordered" evidence="1">
    <location>
        <begin position="164"/>
        <end position="189"/>
    </location>
</feature>
<reference evidence="2" key="1">
    <citation type="submission" date="2020-09" db="EMBL/GenBank/DDBJ databases">
        <title>Genome-Enabled Discovery of Anthraquinone Biosynthesis in Senna tora.</title>
        <authorList>
            <person name="Kang S.-H."/>
            <person name="Pandey R.P."/>
            <person name="Lee C.-M."/>
            <person name="Sim J.-S."/>
            <person name="Jeong J.-T."/>
            <person name="Choi B.-S."/>
            <person name="Jung M."/>
            <person name="Ginzburg D."/>
            <person name="Zhao K."/>
            <person name="Won S.Y."/>
            <person name="Oh T.-J."/>
            <person name="Yu Y."/>
            <person name="Kim N.-H."/>
            <person name="Lee O.R."/>
            <person name="Lee T.-H."/>
            <person name="Bashyal P."/>
            <person name="Kim T.-S."/>
            <person name="Lee W.-H."/>
            <person name="Kawkins C."/>
            <person name="Kim C.-K."/>
            <person name="Kim J.S."/>
            <person name="Ahn B.O."/>
            <person name="Rhee S.Y."/>
            <person name="Sohng J.K."/>
        </authorList>
    </citation>
    <scope>NUCLEOTIDE SEQUENCE</scope>
    <source>
        <tissue evidence="2">Leaf</tissue>
    </source>
</reference>
<organism evidence="2 3">
    <name type="scientific">Senna tora</name>
    <dbReference type="NCBI Taxonomy" id="362788"/>
    <lineage>
        <taxon>Eukaryota</taxon>
        <taxon>Viridiplantae</taxon>
        <taxon>Streptophyta</taxon>
        <taxon>Embryophyta</taxon>
        <taxon>Tracheophyta</taxon>
        <taxon>Spermatophyta</taxon>
        <taxon>Magnoliopsida</taxon>
        <taxon>eudicotyledons</taxon>
        <taxon>Gunneridae</taxon>
        <taxon>Pentapetalae</taxon>
        <taxon>rosids</taxon>
        <taxon>fabids</taxon>
        <taxon>Fabales</taxon>
        <taxon>Fabaceae</taxon>
        <taxon>Caesalpinioideae</taxon>
        <taxon>Cassia clade</taxon>
        <taxon>Senna</taxon>
    </lineage>
</organism>
<dbReference type="EMBL" id="JAAIUW010000003">
    <property type="protein sequence ID" value="KAF7837326.1"/>
    <property type="molecule type" value="Genomic_DNA"/>
</dbReference>